<sequence>MNADENRYIEITTRLRSAQSFCEFLAHGGTVRVAQSDGAPFHDVSHRLLQQHRLEVEALKRARRQLFPDRVDDDINPCLYSLN</sequence>
<dbReference type="OrthoDB" id="8401344at2"/>
<dbReference type="Proteomes" id="UP000254939">
    <property type="component" value="Unassembled WGS sequence"/>
</dbReference>
<protein>
    <submittedName>
        <fullName evidence="1">Uncharacterized protein</fullName>
    </submittedName>
</protein>
<evidence type="ECO:0000313" key="1">
    <source>
        <dbReference type="EMBL" id="RDJ13909.1"/>
    </source>
</evidence>
<dbReference type="EMBL" id="NAAC01000007">
    <property type="protein sequence ID" value="RDJ13909.1"/>
    <property type="molecule type" value="Genomic_DNA"/>
</dbReference>
<proteinExistence type="predicted"/>
<accession>A0A370KTF3</accession>
<reference evidence="1 2" key="1">
    <citation type="submission" date="2017-03" db="EMBL/GenBank/DDBJ databases">
        <title>Genome analysis of Rhizobial strains effectives or ineffectives for nitrogen fixation isolated from bean seeds.</title>
        <authorList>
            <person name="Peralta H."/>
            <person name="Aguilar-Vera A."/>
            <person name="Mora Y."/>
            <person name="Vargas-Lagunas C."/>
            <person name="Girard L."/>
            <person name="Mora J."/>
        </authorList>
    </citation>
    <scope>NUCLEOTIDE SEQUENCE [LARGE SCALE GENOMIC DNA]</scope>
    <source>
        <strain evidence="1 2">CCGM3</strain>
    </source>
</reference>
<comment type="caution">
    <text evidence="1">The sequence shown here is derived from an EMBL/GenBank/DDBJ whole genome shotgun (WGS) entry which is preliminary data.</text>
</comment>
<name>A0A370KTF3_9HYPH</name>
<dbReference type="AlphaFoldDB" id="A0A370KTF3"/>
<evidence type="ECO:0000313" key="2">
    <source>
        <dbReference type="Proteomes" id="UP000254939"/>
    </source>
</evidence>
<organism evidence="1 2">
    <name type="scientific">Rhizobium grahamii</name>
    <dbReference type="NCBI Taxonomy" id="1120045"/>
    <lineage>
        <taxon>Bacteria</taxon>
        <taxon>Pseudomonadati</taxon>
        <taxon>Pseudomonadota</taxon>
        <taxon>Alphaproteobacteria</taxon>
        <taxon>Hyphomicrobiales</taxon>
        <taxon>Rhizobiaceae</taxon>
        <taxon>Rhizobium/Agrobacterium group</taxon>
        <taxon>Rhizobium</taxon>
    </lineage>
</organism>
<gene>
    <name evidence="1" type="ORF">B5K06_08005</name>
</gene>
<dbReference type="RefSeq" id="WP_081647234.1">
    <property type="nucleotide sequence ID" value="NZ_KZ857258.1"/>
</dbReference>